<reference evidence="1 2" key="1">
    <citation type="submission" date="2017-10" db="EMBL/GenBank/DDBJ databases">
        <title>The draft genome sequence of Lewinella nigricans NBRC 102662.</title>
        <authorList>
            <person name="Wang K."/>
        </authorList>
    </citation>
    <scope>NUCLEOTIDE SEQUENCE [LARGE SCALE GENOMIC DNA]</scope>
    <source>
        <strain evidence="1 2">NBRC 102662</strain>
    </source>
</reference>
<name>A0A2D0N4K8_FLAN2</name>
<keyword evidence="2" id="KW-1185">Reference proteome</keyword>
<dbReference type="OrthoDB" id="7813231at2"/>
<comment type="caution">
    <text evidence="1">The sequence shown here is derived from an EMBL/GenBank/DDBJ whole genome shotgun (WGS) entry which is preliminary data.</text>
</comment>
<sequence>MAGFFLLALILPACRHSSPKTSVSIVGEAFHINGQPTYAGRSWRGNKIEGLLFNSRMVQGIFDDLNPETAVRWKYPDTDTWDPDRNTDEFVAAMADWQAHGLLSFTINLQGGSPMGYGNKNWYNSAYEEDGALRPTYMARLKKILDRADELGMVPIVGLFYFGQDQFLADDEAVKRAAENAVDWMLEQGYRNILIEVANECDNRGYEREIIKADRIHELIELIKGRTKDGFRFPVSTSYNGGRIPRENVVRSADFILIHGNGVSDPQRITEMVAETKAVPGFRPMPIVFNEDDHYGFEADTNNLVNAVRAYASWGYFDFRRDGEAFASGYQSVPVDWRINAPRKIAFFEKVREITAYPRRP</sequence>
<evidence type="ECO:0000313" key="2">
    <source>
        <dbReference type="Proteomes" id="UP000223913"/>
    </source>
</evidence>
<evidence type="ECO:0008006" key="3">
    <source>
        <dbReference type="Google" id="ProtNLM"/>
    </source>
</evidence>
<proteinExistence type="predicted"/>
<organism evidence="1 2">
    <name type="scientific">Flavilitoribacter nigricans (strain ATCC 23147 / DSM 23189 / NBRC 102662 / NCIMB 1420 / SS-2)</name>
    <name type="common">Lewinella nigricans</name>
    <dbReference type="NCBI Taxonomy" id="1122177"/>
    <lineage>
        <taxon>Bacteria</taxon>
        <taxon>Pseudomonadati</taxon>
        <taxon>Bacteroidota</taxon>
        <taxon>Saprospiria</taxon>
        <taxon>Saprospirales</taxon>
        <taxon>Lewinellaceae</taxon>
        <taxon>Flavilitoribacter</taxon>
    </lineage>
</organism>
<gene>
    <name evidence="1" type="ORF">CRP01_27775</name>
</gene>
<dbReference type="Gene3D" id="3.20.20.80">
    <property type="entry name" value="Glycosidases"/>
    <property type="match status" value="1"/>
</dbReference>
<dbReference type="EMBL" id="PDUD01000033">
    <property type="protein sequence ID" value="PHN03316.1"/>
    <property type="molecule type" value="Genomic_DNA"/>
</dbReference>
<dbReference type="SUPFAM" id="SSF51445">
    <property type="entry name" value="(Trans)glycosidases"/>
    <property type="match status" value="1"/>
</dbReference>
<dbReference type="InterPro" id="IPR017853">
    <property type="entry name" value="GH"/>
</dbReference>
<protein>
    <recommendedName>
        <fullName evidence="3">Glycoside hydrolase family 5 domain-containing protein</fullName>
    </recommendedName>
</protein>
<dbReference type="AlphaFoldDB" id="A0A2D0N4K8"/>
<accession>A0A2D0N4K8</accession>
<evidence type="ECO:0000313" key="1">
    <source>
        <dbReference type="EMBL" id="PHN03316.1"/>
    </source>
</evidence>
<dbReference type="Proteomes" id="UP000223913">
    <property type="component" value="Unassembled WGS sequence"/>
</dbReference>